<reference evidence="2" key="2">
    <citation type="submission" date="2018-05" db="EMBL/GenBank/DDBJ databases">
        <title>OgluRS3 (Oryza glumaepatula Reference Sequence Version 3).</title>
        <authorList>
            <person name="Zhang J."/>
            <person name="Kudrna D."/>
            <person name="Lee S."/>
            <person name="Talag J."/>
            <person name="Welchert J."/>
            <person name="Wing R.A."/>
        </authorList>
    </citation>
    <scope>NUCLEOTIDE SEQUENCE [LARGE SCALE GENOMIC DNA]</scope>
</reference>
<sequence>MGEKIVQTGGGKEAQRGGEGERGKRRTRREGGMVEEAHREGRRGDRGAEAAHLEEDDASAARSCEGEAALGVGREGREERR</sequence>
<dbReference type="Proteomes" id="UP000026961">
    <property type="component" value="Chromosome 3"/>
</dbReference>
<name>A0A0D9ZAG5_9ORYZ</name>
<evidence type="ECO:0000313" key="2">
    <source>
        <dbReference type="EnsemblPlants" id="OGLUM03G26620.1"/>
    </source>
</evidence>
<organism evidence="2">
    <name type="scientific">Oryza glumipatula</name>
    <dbReference type="NCBI Taxonomy" id="40148"/>
    <lineage>
        <taxon>Eukaryota</taxon>
        <taxon>Viridiplantae</taxon>
        <taxon>Streptophyta</taxon>
        <taxon>Embryophyta</taxon>
        <taxon>Tracheophyta</taxon>
        <taxon>Spermatophyta</taxon>
        <taxon>Magnoliopsida</taxon>
        <taxon>Liliopsida</taxon>
        <taxon>Poales</taxon>
        <taxon>Poaceae</taxon>
        <taxon>BOP clade</taxon>
        <taxon>Oryzoideae</taxon>
        <taxon>Oryzeae</taxon>
        <taxon>Oryzinae</taxon>
        <taxon>Oryza</taxon>
    </lineage>
</organism>
<proteinExistence type="predicted"/>
<dbReference type="Gramene" id="OGLUM03G26620.1">
    <property type="protein sequence ID" value="OGLUM03G26620.1"/>
    <property type="gene ID" value="OGLUM03G26620"/>
</dbReference>
<protein>
    <submittedName>
        <fullName evidence="2">Uncharacterized protein</fullName>
    </submittedName>
</protein>
<feature type="compositionally biased region" description="Basic and acidic residues" evidence="1">
    <location>
        <begin position="29"/>
        <end position="53"/>
    </location>
</feature>
<keyword evidence="3" id="KW-1185">Reference proteome</keyword>
<reference evidence="2" key="1">
    <citation type="submission" date="2015-04" db="UniProtKB">
        <authorList>
            <consortium name="EnsemblPlants"/>
        </authorList>
    </citation>
    <scope>IDENTIFICATION</scope>
</reference>
<evidence type="ECO:0000313" key="3">
    <source>
        <dbReference type="Proteomes" id="UP000026961"/>
    </source>
</evidence>
<accession>A0A0D9ZAG5</accession>
<evidence type="ECO:0000256" key="1">
    <source>
        <dbReference type="SAM" id="MobiDB-lite"/>
    </source>
</evidence>
<dbReference type="HOGENOM" id="CLU_2577937_0_0_1"/>
<feature type="compositionally biased region" description="Basic and acidic residues" evidence="1">
    <location>
        <begin position="13"/>
        <end position="22"/>
    </location>
</feature>
<feature type="region of interest" description="Disordered" evidence="1">
    <location>
        <begin position="1"/>
        <end position="81"/>
    </location>
</feature>
<dbReference type="AlphaFoldDB" id="A0A0D9ZAG5"/>
<dbReference type="EnsemblPlants" id="OGLUM03G26620.1">
    <property type="protein sequence ID" value="OGLUM03G26620.1"/>
    <property type="gene ID" value="OGLUM03G26620"/>
</dbReference>